<organism evidence="2 3">
    <name type="scientific">Apiosordaria backusii</name>
    <dbReference type="NCBI Taxonomy" id="314023"/>
    <lineage>
        <taxon>Eukaryota</taxon>
        <taxon>Fungi</taxon>
        <taxon>Dikarya</taxon>
        <taxon>Ascomycota</taxon>
        <taxon>Pezizomycotina</taxon>
        <taxon>Sordariomycetes</taxon>
        <taxon>Sordariomycetidae</taxon>
        <taxon>Sordariales</taxon>
        <taxon>Lasiosphaeriaceae</taxon>
        <taxon>Apiosordaria</taxon>
    </lineage>
</organism>
<accession>A0AA40EMK2</accession>
<dbReference type="EMBL" id="JAUKTV010000003">
    <property type="protein sequence ID" value="KAK0742088.1"/>
    <property type="molecule type" value="Genomic_DNA"/>
</dbReference>
<reference evidence="2" key="1">
    <citation type="submission" date="2023-06" db="EMBL/GenBank/DDBJ databases">
        <title>Genome-scale phylogeny and comparative genomics of the fungal order Sordariales.</title>
        <authorList>
            <consortium name="Lawrence Berkeley National Laboratory"/>
            <person name="Hensen N."/>
            <person name="Bonometti L."/>
            <person name="Westerberg I."/>
            <person name="Brannstrom I.O."/>
            <person name="Guillou S."/>
            <person name="Cros-Aarteil S."/>
            <person name="Calhoun S."/>
            <person name="Haridas S."/>
            <person name="Kuo A."/>
            <person name="Mondo S."/>
            <person name="Pangilinan J."/>
            <person name="Riley R."/>
            <person name="Labutti K."/>
            <person name="Andreopoulos B."/>
            <person name="Lipzen A."/>
            <person name="Chen C."/>
            <person name="Yanf M."/>
            <person name="Daum C."/>
            <person name="Ng V."/>
            <person name="Clum A."/>
            <person name="Steindorff A."/>
            <person name="Ohm R."/>
            <person name="Martin F."/>
            <person name="Silar P."/>
            <person name="Natvig D."/>
            <person name="Lalanne C."/>
            <person name="Gautier V."/>
            <person name="Ament-Velasquez S.L."/>
            <person name="Kruys A."/>
            <person name="Hutchinson M.I."/>
            <person name="Powell A.J."/>
            <person name="Barry K."/>
            <person name="Miller A.N."/>
            <person name="Grigoriev I.V."/>
            <person name="Debuchy R."/>
            <person name="Gladieux P."/>
            <person name="Thoren M.H."/>
            <person name="Johannesson H."/>
        </authorList>
    </citation>
    <scope>NUCLEOTIDE SEQUENCE</scope>
    <source>
        <strain evidence="2">CBS 540.89</strain>
    </source>
</reference>
<gene>
    <name evidence="2" type="ORF">B0T21DRAFT_124029</name>
</gene>
<feature type="region of interest" description="Disordered" evidence="1">
    <location>
        <begin position="32"/>
        <end position="54"/>
    </location>
</feature>
<dbReference type="AlphaFoldDB" id="A0AA40EMK2"/>
<dbReference type="Proteomes" id="UP001172159">
    <property type="component" value="Unassembled WGS sequence"/>
</dbReference>
<proteinExistence type="predicted"/>
<evidence type="ECO:0000256" key="1">
    <source>
        <dbReference type="SAM" id="MobiDB-lite"/>
    </source>
</evidence>
<keyword evidence="3" id="KW-1185">Reference proteome</keyword>
<name>A0AA40EMK2_9PEZI</name>
<protein>
    <submittedName>
        <fullName evidence="2">Uncharacterized protein</fullName>
    </submittedName>
</protein>
<feature type="compositionally biased region" description="Polar residues" evidence="1">
    <location>
        <begin position="36"/>
        <end position="50"/>
    </location>
</feature>
<feature type="region of interest" description="Disordered" evidence="1">
    <location>
        <begin position="210"/>
        <end position="229"/>
    </location>
</feature>
<sequence>MSARCLSMPSSVTPFFRSGHEPWRRLLGRREPGSLRLSSSGDAEANSSTDPGPADAPLLSVSRLIFAGFLELAMGSMTASTHGCHYEQRLRYPLISESYPPHDQSGGNVWIGDPLVMAWSYESEKCHQRERCATLRDPSTVSESACSALVQLTSLDPCGDPLKSFHLHPHPRRHTGAPFGGFWLGMAEHGAVQRTLVEGRDRLQSVLAVEKSKQTAEDVGGRREGDESI</sequence>
<evidence type="ECO:0000313" key="2">
    <source>
        <dbReference type="EMBL" id="KAK0742088.1"/>
    </source>
</evidence>
<comment type="caution">
    <text evidence="2">The sequence shown here is derived from an EMBL/GenBank/DDBJ whole genome shotgun (WGS) entry which is preliminary data.</text>
</comment>
<evidence type="ECO:0000313" key="3">
    <source>
        <dbReference type="Proteomes" id="UP001172159"/>
    </source>
</evidence>